<dbReference type="RefSeq" id="WP_369344071.1">
    <property type="nucleotide sequence ID" value="NZ_CP129674.1"/>
</dbReference>
<name>A0AB39U6K4_9BIFI</name>
<dbReference type="EMBL" id="CP129674">
    <property type="protein sequence ID" value="XDS44495.1"/>
    <property type="molecule type" value="Genomic_DNA"/>
</dbReference>
<gene>
    <name evidence="1" type="ORF">QN215_09610</name>
</gene>
<organism evidence="1">
    <name type="scientific">Bifidobacterium aquikefiricola</name>
    <dbReference type="NCBI Taxonomy" id="3059038"/>
    <lineage>
        <taxon>Bacteria</taxon>
        <taxon>Bacillati</taxon>
        <taxon>Actinomycetota</taxon>
        <taxon>Actinomycetes</taxon>
        <taxon>Bifidobacteriales</taxon>
        <taxon>Bifidobacteriaceae</taxon>
        <taxon>Bifidobacterium</taxon>
    </lineage>
</organism>
<protein>
    <submittedName>
        <fullName evidence="1">Uncharacterized protein</fullName>
    </submittedName>
</protein>
<evidence type="ECO:0000313" key="1">
    <source>
        <dbReference type="EMBL" id="XDS44495.1"/>
    </source>
</evidence>
<accession>A0AB39U6K4</accession>
<dbReference type="AlphaFoldDB" id="A0AB39U6K4"/>
<reference evidence="1" key="1">
    <citation type="submission" date="2023-07" db="EMBL/GenBank/DDBJ databases">
        <title>Bifidobacterium aquikefiriaerophilum sp. nov. and Bifidobacterium eccum sp. nov., isolated from water kefir.</title>
        <authorList>
            <person name="Breselge S."/>
            <person name="Bellassi P."/>
            <person name="Barcenilla C."/>
            <person name="Alvarez-Ordonez A."/>
            <person name="Morelli L."/>
            <person name="Cotter P.D."/>
        </authorList>
    </citation>
    <scope>NUCLEOTIDE SEQUENCE</scope>
    <source>
        <strain evidence="1">WK041_4_12</strain>
    </source>
</reference>
<sequence length="86" mass="9736">MGYRGVVFARAAERHGFSIRDVVYAVEHPIRREAREHGGARYVKLTGRHHGDPLVPSIEVMMKIIPGQGIVVFHVNAEQGNFWDKD</sequence>
<dbReference type="KEGG" id="baqk:QN215_09610"/>
<proteinExistence type="predicted"/>